<organism evidence="9 10">
    <name type="scientific">Physeter macrocephalus</name>
    <name type="common">Sperm whale</name>
    <name type="synonym">Physeter catodon</name>
    <dbReference type="NCBI Taxonomy" id="9755"/>
    <lineage>
        <taxon>Eukaryota</taxon>
        <taxon>Metazoa</taxon>
        <taxon>Chordata</taxon>
        <taxon>Craniata</taxon>
        <taxon>Vertebrata</taxon>
        <taxon>Euteleostomi</taxon>
        <taxon>Mammalia</taxon>
        <taxon>Eutheria</taxon>
        <taxon>Laurasiatheria</taxon>
        <taxon>Artiodactyla</taxon>
        <taxon>Whippomorpha</taxon>
        <taxon>Cetacea</taxon>
        <taxon>Odontoceti</taxon>
        <taxon>Physeteridae</taxon>
        <taxon>Physeter</taxon>
    </lineage>
</organism>
<comment type="function">
    <text evidence="7">Involved in pre-mRNA splicing as component of the spliceosome.</text>
</comment>
<comment type="subunit">
    <text evidence="8">May be part of a spliceosome complex.</text>
</comment>
<evidence type="ECO:0000256" key="6">
    <source>
        <dbReference type="ARBA" id="ARBA00023242"/>
    </source>
</evidence>
<evidence type="ECO:0000256" key="7">
    <source>
        <dbReference type="ARBA" id="ARBA00045277"/>
    </source>
</evidence>
<dbReference type="Pfam" id="PF08231">
    <property type="entry name" value="SYF2"/>
    <property type="match status" value="1"/>
</dbReference>
<keyword evidence="9" id="KW-1185">Reference proteome</keyword>
<evidence type="ECO:0000256" key="1">
    <source>
        <dbReference type="ARBA" id="ARBA00004123"/>
    </source>
</evidence>
<evidence type="ECO:0000256" key="4">
    <source>
        <dbReference type="ARBA" id="ARBA00022728"/>
    </source>
</evidence>
<dbReference type="GO" id="GO:0000974">
    <property type="term" value="C:Prp19 complex"/>
    <property type="evidence" value="ECO:0007669"/>
    <property type="project" value="TreeGrafter"/>
</dbReference>
<reference evidence="10" key="1">
    <citation type="submission" date="2025-08" db="UniProtKB">
        <authorList>
            <consortium name="RefSeq"/>
        </authorList>
    </citation>
    <scope>IDENTIFICATION</scope>
    <source>
        <tissue evidence="10">Muscle</tissue>
    </source>
</reference>
<evidence type="ECO:0000256" key="3">
    <source>
        <dbReference type="ARBA" id="ARBA00022664"/>
    </source>
</evidence>
<keyword evidence="4 8" id="KW-0747">Spliceosome</keyword>
<evidence type="ECO:0000256" key="2">
    <source>
        <dbReference type="ARBA" id="ARBA00010028"/>
    </source>
</evidence>
<dbReference type="RefSeq" id="XP_028343850.1">
    <property type="nucleotide sequence ID" value="XM_028488049.2"/>
</dbReference>
<evidence type="ECO:0000313" key="10">
    <source>
        <dbReference type="RefSeq" id="XP_028343850.1"/>
    </source>
</evidence>
<dbReference type="GeneID" id="102990730"/>
<dbReference type="OrthoDB" id="199717at2759"/>
<evidence type="ECO:0000313" key="9">
    <source>
        <dbReference type="Proteomes" id="UP000248484"/>
    </source>
</evidence>
<protein>
    <recommendedName>
        <fullName evidence="8">Pre-mRNA-splicing factor SYF2</fullName>
    </recommendedName>
</protein>
<keyword evidence="5 8" id="KW-0508">mRNA splicing</keyword>
<evidence type="ECO:0000256" key="8">
    <source>
        <dbReference type="RuleBase" id="RU367148"/>
    </source>
</evidence>
<sequence>MLEEEIPNALSQFVPSFLHSNSSGHRESAVNKTEIDPVLLELPFYRALYRHAKIKIGFCDATRSDDSAALPWFSTQCACAQAWPNRIQPKAVSRAGLVPQLGKQKGAGLCPETCGCRLTEVSWRLGKVVVAGSLGEKRYRVMAAKAKAEEVGRPACREPRGITWAVREEAEPAPPPACPPQVPVDGAEKQQRPAAAEELVAQKREQRLRKFRDLHLKRECTARGEDYKKVKLLEISAEDAEKWERKKEEKPQSGIFSGELFYPTSNSLLHGTHVPSTEEIVRMVVDLEKQIEKRDKYSRRRPYNDDADIDYINERNAKFNKKAERFYGKYTAEIKQNLERGTAV</sequence>
<comment type="subcellular location">
    <subcellularLocation>
        <location evidence="1 8">Nucleus</location>
    </subcellularLocation>
</comment>
<evidence type="ECO:0000256" key="5">
    <source>
        <dbReference type="ARBA" id="ARBA00023187"/>
    </source>
</evidence>
<dbReference type="InParanoid" id="A0A455B4I8"/>
<name>A0A455B4I8_PHYMC</name>
<keyword evidence="6 8" id="KW-0539">Nucleus</keyword>
<comment type="similarity">
    <text evidence="2 8">Belongs to the SYF2 family.</text>
</comment>
<accession>A0A455B4I8</accession>
<keyword evidence="3 8" id="KW-0507">mRNA processing</keyword>
<dbReference type="KEGG" id="pcad:102990730"/>
<dbReference type="PANTHER" id="PTHR13264:SF5">
    <property type="entry name" value="PRE-MRNA-SPLICING FACTOR SYF2"/>
    <property type="match status" value="1"/>
</dbReference>
<proteinExistence type="inferred from homology"/>
<dbReference type="Proteomes" id="UP000248484">
    <property type="component" value="Chromosome 3"/>
</dbReference>
<dbReference type="GO" id="GO:0071014">
    <property type="term" value="C:post-mRNA release spliceosomal complex"/>
    <property type="evidence" value="ECO:0007669"/>
    <property type="project" value="TreeGrafter"/>
</dbReference>
<dbReference type="GO" id="GO:0071013">
    <property type="term" value="C:catalytic step 2 spliceosome"/>
    <property type="evidence" value="ECO:0007669"/>
    <property type="project" value="TreeGrafter"/>
</dbReference>
<dbReference type="InterPro" id="IPR013260">
    <property type="entry name" value="mRNA_splic_SYF2"/>
</dbReference>
<dbReference type="PANTHER" id="PTHR13264">
    <property type="entry name" value="GCIP-INTERACTING PROTEIN P29"/>
    <property type="match status" value="1"/>
</dbReference>
<dbReference type="GO" id="GO:0000398">
    <property type="term" value="P:mRNA splicing, via spliceosome"/>
    <property type="evidence" value="ECO:0007669"/>
    <property type="project" value="UniProtKB-UniRule"/>
</dbReference>
<dbReference type="AlphaFoldDB" id="A0A455B4I8"/>
<gene>
    <name evidence="10" type="primary">LOC102990730</name>
</gene>